<accession>A0A5B7IQ33</accession>
<gene>
    <name evidence="1" type="ORF">E2C01_077586</name>
</gene>
<comment type="caution">
    <text evidence="1">The sequence shown here is derived from an EMBL/GenBank/DDBJ whole genome shotgun (WGS) entry which is preliminary data.</text>
</comment>
<sequence length="59" mass="6366">MAGAEQPGPALRPRCRVGSRAAALLQPHDPIVSLSLTQLEPTELIRKQEEDPALATFFA</sequence>
<keyword evidence="2" id="KW-1185">Reference proteome</keyword>
<dbReference type="AlphaFoldDB" id="A0A5B7IQ33"/>
<proteinExistence type="predicted"/>
<dbReference type="Proteomes" id="UP000324222">
    <property type="component" value="Unassembled WGS sequence"/>
</dbReference>
<dbReference type="EMBL" id="VSRR010061041">
    <property type="protein sequence ID" value="MPC82898.1"/>
    <property type="molecule type" value="Genomic_DNA"/>
</dbReference>
<evidence type="ECO:0000313" key="2">
    <source>
        <dbReference type="Proteomes" id="UP000324222"/>
    </source>
</evidence>
<evidence type="ECO:0000313" key="1">
    <source>
        <dbReference type="EMBL" id="MPC82898.1"/>
    </source>
</evidence>
<name>A0A5B7IQ33_PORTR</name>
<protein>
    <submittedName>
        <fullName evidence="1">Uncharacterized protein</fullName>
    </submittedName>
</protein>
<organism evidence="1 2">
    <name type="scientific">Portunus trituberculatus</name>
    <name type="common">Swimming crab</name>
    <name type="synonym">Neptunus trituberculatus</name>
    <dbReference type="NCBI Taxonomy" id="210409"/>
    <lineage>
        <taxon>Eukaryota</taxon>
        <taxon>Metazoa</taxon>
        <taxon>Ecdysozoa</taxon>
        <taxon>Arthropoda</taxon>
        <taxon>Crustacea</taxon>
        <taxon>Multicrustacea</taxon>
        <taxon>Malacostraca</taxon>
        <taxon>Eumalacostraca</taxon>
        <taxon>Eucarida</taxon>
        <taxon>Decapoda</taxon>
        <taxon>Pleocyemata</taxon>
        <taxon>Brachyura</taxon>
        <taxon>Eubrachyura</taxon>
        <taxon>Portunoidea</taxon>
        <taxon>Portunidae</taxon>
        <taxon>Portuninae</taxon>
        <taxon>Portunus</taxon>
    </lineage>
</organism>
<reference evidence="1 2" key="1">
    <citation type="submission" date="2019-05" db="EMBL/GenBank/DDBJ databases">
        <title>Another draft genome of Portunus trituberculatus and its Hox gene families provides insights of decapod evolution.</title>
        <authorList>
            <person name="Jeong J.-H."/>
            <person name="Song I."/>
            <person name="Kim S."/>
            <person name="Choi T."/>
            <person name="Kim D."/>
            <person name="Ryu S."/>
            <person name="Kim W."/>
        </authorList>
    </citation>
    <scope>NUCLEOTIDE SEQUENCE [LARGE SCALE GENOMIC DNA]</scope>
    <source>
        <tissue evidence="1">Muscle</tissue>
    </source>
</reference>